<keyword evidence="2" id="KW-0472">Membrane</keyword>
<evidence type="ECO:0000313" key="4">
    <source>
        <dbReference type="EMBL" id="ATL49444.1"/>
    </source>
</evidence>
<feature type="transmembrane region" description="Helical" evidence="2">
    <location>
        <begin position="15"/>
        <end position="39"/>
    </location>
</feature>
<reference evidence="4 5" key="1">
    <citation type="submission" date="2017-10" db="EMBL/GenBank/DDBJ databases">
        <title>Paenichitinophaga pekingensis gen. nov., sp. nov., isolated from activated sludge.</title>
        <authorList>
            <person name="Jin D."/>
            <person name="Kong X."/>
            <person name="Deng Y."/>
            <person name="Bai Z."/>
        </authorList>
    </citation>
    <scope>NUCLEOTIDE SEQUENCE [LARGE SCALE GENOMIC DNA]</scope>
    <source>
        <strain evidence="4 5">13</strain>
    </source>
</reference>
<keyword evidence="2" id="KW-0812">Transmembrane</keyword>
<protein>
    <recommendedName>
        <fullName evidence="3">Peptidase M56 domain-containing protein</fullName>
    </recommendedName>
</protein>
<dbReference type="EMBL" id="CP023777">
    <property type="protein sequence ID" value="ATL49444.1"/>
    <property type="molecule type" value="Genomic_DNA"/>
</dbReference>
<dbReference type="Pfam" id="PF05569">
    <property type="entry name" value="Peptidase_M56"/>
    <property type="match status" value="1"/>
</dbReference>
<evidence type="ECO:0000256" key="1">
    <source>
        <dbReference type="SAM" id="Coils"/>
    </source>
</evidence>
<organism evidence="4 5">
    <name type="scientific">Chitinophaga caeni</name>
    <dbReference type="NCBI Taxonomy" id="2029983"/>
    <lineage>
        <taxon>Bacteria</taxon>
        <taxon>Pseudomonadati</taxon>
        <taxon>Bacteroidota</taxon>
        <taxon>Chitinophagia</taxon>
        <taxon>Chitinophagales</taxon>
        <taxon>Chitinophagaceae</taxon>
        <taxon>Chitinophaga</taxon>
    </lineage>
</organism>
<feature type="domain" description="Peptidase M56" evidence="3">
    <location>
        <begin position="32"/>
        <end position="310"/>
    </location>
</feature>
<dbReference type="OrthoDB" id="15218at2"/>
<dbReference type="Gene3D" id="3.30.2010.10">
    <property type="entry name" value="Metalloproteases ('zincins'), catalytic domain"/>
    <property type="match status" value="1"/>
</dbReference>
<feature type="transmembrane region" description="Helical" evidence="2">
    <location>
        <begin position="51"/>
        <end position="68"/>
    </location>
</feature>
<dbReference type="CDD" id="cd07341">
    <property type="entry name" value="M56_BlaR1_MecR1_like"/>
    <property type="match status" value="1"/>
</dbReference>
<dbReference type="Proteomes" id="UP000220133">
    <property type="component" value="Chromosome"/>
</dbReference>
<gene>
    <name evidence="4" type="ORF">COR50_20950</name>
</gene>
<evidence type="ECO:0000256" key="2">
    <source>
        <dbReference type="SAM" id="Phobius"/>
    </source>
</evidence>
<feature type="transmembrane region" description="Helical" evidence="2">
    <location>
        <begin position="325"/>
        <end position="343"/>
    </location>
</feature>
<dbReference type="PANTHER" id="PTHR34978">
    <property type="entry name" value="POSSIBLE SENSOR-TRANSDUCER PROTEIN BLAR"/>
    <property type="match status" value="1"/>
</dbReference>
<accession>A0A291R019</accession>
<keyword evidence="1" id="KW-0175">Coiled coil</keyword>
<dbReference type="AlphaFoldDB" id="A0A291R019"/>
<dbReference type="InterPro" id="IPR008756">
    <property type="entry name" value="Peptidase_M56"/>
</dbReference>
<dbReference type="KEGG" id="cbae:COR50_20950"/>
<feature type="coiled-coil region" evidence="1">
    <location>
        <begin position="577"/>
        <end position="604"/>
    </location>
</feature>
<dbReference type="PANTHER" id="PTHR34978:SF3">
    <property type="entry name" value="SLR0241 PROTEIN"/>
    <property type="match status" value="1"/>
</dbReference>
<dbReference type="RefSeq" id="WP_098195811.1">
    <property type="nucleotide sequence ID" value="NZ_CP023777.1"/>
</dbReference>
<dbReference type="InterPro" id="IPR052173">
    <property type="entry name" value="Beta-lactam_resp_regulator"/>
</dbReference>
<feature type="coiled-coil region" evidence="1">
    <location>
        <begin position="456"/>
        <end position="497"/>
    </location>
</feature>
<evidence type="ECO:0000259" key="3">
    <source>
        <dbReference type="Pfam" id="PF05569"/>
    </source>
</evidence>
<evidence type="ECO:0000313" key="5">
    <source>
        <dbReference type="Proteomes" id="UP000220133"/>
    </source>
</evidence>
<name>A0A291R019_9BACT</name>
<feature type="transmembrane region" description="Helical" evidence="2">
    <location>
        <begin position="117"/>
        <end position="135"/>
    </location>
</feature>
<keyword evidence="2" id="KW-1133">Transmembrane helix</keyword>
<proteinExistence type="predicted"/>
<keyword evidence="5" id="KW-1185">Reference proteome</keyword>
<sequence length="713" mass="80663">MQQIFPITGDIIRALGWALLHSVWQALIIFTCLQVVLKIWPMASAKIKHNLAYTSLLGIFAWFVYTLVQQIQSIQKITYQNIVIAILPDQLPANGQVGPVELTATQQIQTWIPGIEAYFPFLVGFYLLGMLVMFVKMSVDLLQIKQLKNNYILHLEPALAEQLAAVISKVSLPKKVKVRISEKIQVPMMVGCLKPIILLPLAMLTKLQSSQLEALILHELAHIKRNDYILNIFQSIIETILFFNPFVRWISNYIRTEREHCCDDIVVNSNVKPLHYAKALVVLEENRLPGNLLAMAAAGNQQHLFHRIKRIMEMKTKQLNYTQRLLALTIVATGLVSIAWLTPTIKAKAGGMKHDSQNKTTAIAEEPPTVTDTTGKDQDDLEEIVVVGRPMNGDTVPGNRKRVDSVRVYRFGGSWGEKQKADSAIAISRKKVEEGLAAAQSALEKIKWEEMEQSLKDSEKQNMKEMELQVQEAMKQLEIAKEQHQISEAEFKKAQQQIFTFRPGRNMNFNYNFTSDSIMFNKDAKLFNNSLKSFQFKGDSVFVVTNVDSNEPIVVRGYSVNDSALRAVTVRGYATARASAERSRAKAQREMERARVMMMDAQDKARLNQARAQQQYALAIAKTRNAQDNAISVYTTRSGKRDNVEGFVNELDRRGFIDKNDNYTISLKKGNLFINGTKHNELIDICNRYLDADQVHIKKKGNSSSTSISKKSN</sequence>